<dbReference type="Proteomes" id="UP001261871">
    <property type="component" value="Unassembled WGS sequence"/>
</dbReference>
<keyword evidence="1" id="KW-1133">Transmembrane helix</keyword>
<keyword evidence="3" id="KW-1185">Reference proteome</keyword>
<name>A0ABU1RXF7_9FLAO</name>
<feature type="transmembrane region" description="Helical" evidence="1">
    <location>
        <begin position="176"/>
        <end position="195"/>
    </location>
</feature>
<feature type="transmembrane region" description="Helical" evidence="1">
    <location>
        <begin position="146"/>
        <end position="170"/>
    </location>
</feature>
<organism evidence="2 3">
    <name type="scientific">Flavobacterium granuli</name>
    <dbReference type="NCBI Taxonomy" id="280093"/>
    <lineage>
        <taxon>Bacteria</taxon>
        <taxon>Pseudomonadati</taxon>
        <taxon>Bacteroidota</taxon>
        <taxon>Flavobacteriia</taxon>
        <taxon>Flavobacteriales</taxon>
        <taxon>Flavobacteriaceae</taxon>
        <taxon>Flavobacterium</taxon>
    </lineage>
</organism>
<protein>
    <submittedName>
        <fullName evidence="2">Membrane protein</fullName>
    </submittedName>
</protein>
<proteinExistence type="predicted"/>
<evidence type="ECO:0000256" key="1">
    <source>
        <dbReference type="SAM" id="Phobius"/>
    </source>
</evidence>
<feature type="transmembrane region" description="Helical" evidence="1">
    <location>
        <begin position="113"/>
        <end position="134"/>
    </location>
</feature>
<dbReference type="RefSeq" id="WP_310002859.1">
    <property type="nucleotide sequence ID" value="NZ_JAVDTX010000001.1"/>
</dbReference>
<accession>A0ABU1RXF7</accession>
<evidence type="ECO:0000313" key="3">
    <source>
        <dbReference type="Proteomes" id="UP001261871"/>
    </source>
</evidence>
<evidence type="ECO:0000313" key="2">
    <source>
        <dbReference type="EMBL" id="MDR6843445.1"/>
    </source>
</evidence>
<keyword evidence="1" id="KW-0812">Transmembrane</keyword>
<feature type="transmembrane region" description="Helical" evidence="1">
    <location>
        <begin position="47"/>
        <end position="66"/>
    </location>
</feature>
<keyword evidence="1" id="KW-0472">Membrane</keyword>
<dbReference type="Pfam" id="PF10067">
    <property type="entry name" value="DUF2306"/>
    <property type="match status" value="1"/>
</dbReference>
<comment type="caution">
    <text evidence="2">The sequence shown here is derived from an EMBL/GenBank/DDBJ whole genome shotgun (WGS) entry which is preliminary data.</text>
</comment>
<feature type="transmembrane region" description="Helical" evidence="1">
    <location>
        <begin position="87"/>
        <end position="107"/>
    </location>
</feature>
<dbReference type="InterPro" id="IPR018750">
    <property type="entry name" value="DUF2306_membrane"/>
</dbReference>
<dbReference type="EMBL" id="JAVDTX010000001">
    <property type="protein sequence ID" value="MDR6843445.1"/>
    <property type="molecule type" value="Genomic_DNA"/>
</dbReference>
<sequence length="204" mass="23416">MLKKGLWIVLVVFAIVIGLYPSIYFLIDRKFGLLSSKSAELLTDTFWNISFYIHIILGGVALLIGWTQFSSKIRKWNLTLHKQIGKIYLASVILSSITGIYIAFFATGGFVCSLGFICLGIIWFYTTLKAYLYIKDKQIEQHQKMMVYSYAACFAAVTLRIWLPLLTMIYGDFVKAYIMVAWLCWIPNLIFASLITRRFAVQKT</sequence>
<gene>
    <name evidence="2" type="ORF">J2W95_000125</name>
</gene>
<feature type="transmembrane region" description="Helical" evidence="1">
    <location>
        <begin position="7"/>
        <end position="27"/>
    </location>
</feature>
<reference evidence="2 3" key="1">
    <citation type="submission" date="2023-07" db="EMBL/GenBank/DDBJ databases">
        <title>Sorghum-associated microbial communities from plants grown in Nebraska, USA.</title>
        <authorList>
            <person name="Schachtman D."/>
        </authorList>
    </citation>
    <scope>NUCLEOTIDE SEQUENCE [LARGE SCALE GENOMIC DNA]</scope>
    <source>
        <strain evidence="2 3">BE124</strain>
    </source>
</reference>